<dbReference type="Proteomes" id="UP000015453">
    <property type="component" value="Unassembled WGS sequence"/>
</dbReference>
<feature type="compositionally biased region" description="Basic and acidic residues" evidence="1">
    <location>
        <begin position="17"/>
        <end position="30"/>
    </location>
</feature>
<organism evidence="2 3">
    <name type="scientific">Genlisea aurea</name>
    <dbReference type="NCBI Taxonomy" id="192259"/>
    <lineage>
        <taxon>Eukaryota</taxon>
        <taxon>Viridiplantae</taxon>
        <taxon>Streptophyta</taxon>
        <taxon>Embryophyta</taxon>
        <taxon>Tracheophyta</taxon>
        <taxon>Spermatophyta</taxon>
        <taxon>Magnoliopsida</taxon>
        <taxon>eudicotyledons</taxon>
        <taxon>Gunneridae</taxon>
        <taxon>Pentapetalae</taxon>
        <taxon>asterids</taxon>
        <taxon>lamiids</taxon>
        <taxon>Lamiales</taxon>
        <taxon>Lentibulariaceae</taxon>
        <taxon>Genlisea</taxon>
    </lineage>
</organism>
<dbReference type="OrthoDB" id="1914154at2759"/>
<protein>
    <submittedName>
        <fullName evidence="2">Uncharacterized protein</fullName>
    </submittedName>
</protein>
<dbReference type="EMBL" id="AUSU01005055">
    <property type="protein sequence ID" value="EPS64066.1"/>
    <property type="molecule type" value="Genomic_DNA"/>
</dbReference>
<keyword evidence="3" id="KW-1185">Reference proteome</keyword>
<sequence length="97" mass="11048">MKKQQSIGDGSKPQFRPAEDDTKPPLRDPVRIHTPTEFFIVSKYSKYYAPILSKPKKLSSACLRPRRRCCAPHLLLQQDIDRLGSILRNPPPSILPP</sequence>
<gene>
    <name evidence="2" type="ORF">M569_10718</name>
</gene>
<feature type="region of interest" description="Disordered" evidence="1">
    <location>
        <begin position="1"/>
        <end position="30"/>
    </location>
</feature>
<proteinExistence type="predicted"/>
<evidence type="ECO:0000313" key="2">
    <source>
        <dbReference type="EMBL" id="EPS64066.1"/>
    </source>
</evidence>
<evidence type="ECO:0000256" key="1">
    <source>
        <dbReference type="SAM" id="MobiDB-lite"/>
    </source>
</evidence>
<dbReference type="AlphaFoldDB" id="S8CHL4"/>
<name>S8CHL4_9LAMI</name>
<accession>S8CHL4</accession>
<comment type="caution">
    <text evidence="2">The sequence shown here is derived from an EMBL/GenBank/DDBJ whole genome shotgun (WGS) entry which is preliminary data.</text>
</comment>
<reference evidence="2 3" key="1">
    <citation type="journal article" date="2013" name="BMC Genomics">
        <title>The miniature genome of a carnivorous plant Genlisea aurea contains a low number of genes and short non-coding sequences.</title>
        <authorList>
            <person name="Leushkin E.V."/>
            <person name="Sutormin R.A."/>
            <person name="Nabieva E.R."/>
            <person name="Penin A.A."/>
            <person name="Kondrashov A.S."/>
            <person name="Logacheva M.D."/>
        </authorList>
    </citation>
    <scope>NUCLEOTIDE SEQUENCE [LARGE SCALE GENOMIC DNA]</scope>
</reference>
<evidence type="ECO:0000313" key="3">
    <source>
        <dbReference type="Proteomes" id="UP000015453"/>
    </source>
</evidence>